<dbReference type="EMBL" id="CALNXK010000171">
    <property type="protein sequence ID" value="CAH3172248.1"/>
    <property type="molecule type" value="Genomic_DNA"/>
</dbReference>
<gene>
    <name evidence="5" type="ORF">PLOB_00012853</name>
</gene>
<feature type="region of interest" description="Disordered" evidence="4">
    <location>
        <begin position="117"/>
        <end position="148"/>
    </location>
</feature>
<name>A0ABN8QYX6_9CNID</name>
<evidence type="ECO:0000256" key="3">
    <source>
        <dbReference type="ARBA" id="ARBA00024667"/>
    </source>
</evidence>
<evidence type="ECO:0008006" key="7">
    <source>
        <dbReference type="Google" id="ProtNLM"/>
    </source>
</evidence>
<dbReference type="Proteomes" id="UP001159405">
    <property type="component" value="Unassembled WGS sequence"/>
</dbReference>
<dbReference type="InterPro" id="IPR027235">
    <property type="entry name" value="PFD2"/>
</dbReference>
<evidence type="ECO:0000313" key="6">
    <source>
        <dbReference type="Proteomes" id="UP001159405"/>
    </source>
</evidence>
<sequence length="148" mass="16323">MAAGSGGKKKSKGGLDHEQIIMQFNQMRQEYRGIIGKIGELEMEVNEHGTVIEALKGVEPERRCFRMIGGVLVERTVKDVLPALENNKQQISGLINKLKDSLTAKEQELKAFKEKHNIHVKGEKDAPSEEAVQTADKTSGVLVPQDSS</sequence>
<dbReference type="InterPro" id="IPR009053">
    <property type="entry name" value="Prefoldin"/>
</dbReference>
<dbReference type="PANTHER" id="PTHR13303">
    <property type="entry name" value="PREFOLDIN SUBUNIT 2"/>
    <property type="match status" value="1"/>
</dbReference>
<evidence type="ECO:0000256" key="2">
    <source>
        <dbReference type="ARBA" id="ARBA00023186"/>
    </source>
</evidence>
<comment type="function">
    <text evidence="3">Binds specifically to cytosolic chaperonin (c-CPN) and transfers target proteins to it. Binds to nascent polypeptide chain and promotes folding in an environment in which there are many competing pathways for nonnative proteins.</text>
</comment>
<comment type="caution">
    <text evidence="5">The sequence shown here is derived from an EMBL/GenBank/DDBJ whole genome shotgun (WGS) entry which is preliminary data.</text>
</comment>
<proteinExistence type="inferred from homology"/>
<dbReference type="Gene3D" id="1.10.287.370">
    <property type="match status" value="1"/>
</dbReference>
<dbReference type="InterPro" id="IPR002777">
    <property type="entry name" value="PFD_beta-like"/>
</dbReference>
<keyword evidence="2" id="KW-0143">Chaperone</keyword>
<reference evidence="5 6" key="1">
    <citation type="submission" date="2022-05" db="EMBL/GenBank/DDBJ databases">
        <authorList>
            <consortium name="Genoscope - CEA"/>
            <person name="William W."/>
        </authorList>
    </citation>
    <scope>NUCLEOTIDE SEQUENCE [LARGE SCALE GENOMIC DNA]</scope>
</reference>
<dbReference type="Pfam" id="PF01920">
    <property type="entry name" value="Prefoldin_2"/>
    <property type="match status" value="1"/>
</dbReference>
<organism evidence="5 6">
    <name type="scientific">Porites lobata</name>
    <dbReference type="NCBI Taxonomy" id="104759"/>
    <lineage>
        <taxon>Eukaryota</taxon>
        <taxon>Metazoa</taxon>
        <taxon>Cnidaria</taxon>
        <taxon>Anthozoa</taxon>
        <taxon>Hexacorallia</taxon>
        <taxon>Scleractinia</taxon>
        <taxon>Fungiina</taxon>
        <taxon>Poritidae</taxon>
        <taxon>Porites</taxon>
    </lineage>
</organism>
<evidence type="ECO:0000313" key="5">
    <source>
        <dbReference type="EMBL" id="CAH3172248.1"/>
    </source>
</evidence>
<evidence type="ECO:0000256" key="4">
    <source>
        <dbReference type="SAM" id="MobiDB-lite"/>
    </source>
</evidence>
<comment type="similarity">
    <text evidence="1">Belongs to the prefoldin subunit beta family.</text>
</comment>
<accession>A0ABN8QYX6</accession>
<evidence type="ECO:0000256" key="1">
    <source>
        <dbReference type="ARBA" id="ARBA00008045"/>
    </source>
</evidence>
<feature type="compositionally biased region" description="Basic and acidic residues" evidence="4">
    <location>
        <begin position="117"/>
        <end position="127"/>
    </location>
</feature>
<dbReference type="CDD" id="cd23163">
    <property type="entry name" value="Prefoldin_2"/>
    <property type="match status" value="1"/>
</dbReference>
<dbReference type="SUPFAM" id="SSF46579">
    <property type="entry name" value="Prefoldin"/>
    <property type="match status" value="1"/>
</dbReference>
<keyword evidence="6" id="KW-1185">Reference proteome</keyword>
<protein>
    <recommendedName>
        <fullName evidence="7">Prefoldin subunit 2</fullName>
    </recommendedName>
</protein>